<keyword evidence="2" id="KW-1185">Reference proteome</keyword>
<organism evidence="1 2">
    <name type="scientific">Stylosanthes scabra</name>
    <dbReference type="NCBI Taxonomy" id="79078"/>
    <lineage>
        <taxon>Eukaryota</taxon>
        <taxon>Viridiplantae</taxon>
        <taxon>Streptophyta</taxon>
        <taxon>Embryophyta</taxon>
        <taxon>Tracheophyta</taxon>
        <taxon>Spermatophyta</taxon>
        <taxon>Magnoliopsida</taxon>
        <taxon>eudicotyledons</taxon>
        <taxon>Gunneridae</taxon>
        <taxon>Pentapetalae</taxon>
        <taxon>rosids</taxon>
        <taxon>fabids</taxon>
        <taxon>Fabales</taxon>
        <taxon>Fabaceae</taxon>
        <taxon>Papilionoideae</taxon>
        <taxon>50 kb inversion clade</taxon>
        <taxon>dalbergioids sensu lato</taxon>
        <taxon>Dalbergieae</taxon>
        <taxon>Pterocarpus clade</taxon>
        <taxon>Stylosanthes</taxon>
    </lineage>
</organism>
<sequence>MASFAIEELQNSVAELPCIYRQQNEHLAPGPGEMACCTPIRYWHRRGGEQLFQPHFSPGAGEMVPGIAKGHVTLGGDEMEKKSISLMGTESWWVRKFGIKTSHAHFGN</sequence>
<dbReference type="EMBL" id="JASCZI010033200">
    <property type="protein sequence ID" value="MED6128814.1"/>
    <property type="molecule type" value="Genomic_DNA"/>
</dbReference>
<protein>
    <submittedName>
        <fullName evidence="1">Uncharacterized protein</fullName>
    </submittedName>
</protein>
<reference evidence="1 2" key="1">
    <citation type="journal article" date="2023" name="Plants (Basel)">
        <title>Bridging the Gap: Combining Genomics and Transcriptomics Approaches to Understand Stylosanthes scabra, an Orphan Legume from the Brazilian Caatinga.</title>
        <authorList>
            <person name="Ferreira-Neto J.R.C."/>
            <person name="da Silva M.D."/>
            <person name="Binneck E."/>
            <person name="de Melo N.F."/>
            <person name="da Silva R.H."/>
            <person name="de Melo A.L.T.M."/>
            <person name="Pandolfi V."/>
            <person name="Bustamante F.O."/>
            <person name="Brasileiro-Vidal A.C."/>
            <person name="Benko-Iseppon A.M."/>
        </authorList>
    </citation>
    <scope>NUCLEOTIDE SEQUENCE [LARGE SCALE GENOMIC DNA]</scope>
    <source>
        <tissue evidence="1">Leaves</tissue>
    </source>
</reference>
<evidence type="ECO:0000313" key="2">
    <source>
        <dbReference type="Proteomes" id="UP001341840"/>
    </source>
</evidence>
<accession>A0ABU6RXZ7</accession>
<name>A0ABU6RXZ7_9FABA</name>
<evidence type="ECO:0000313" key="1">
    <source>
        <dbReference type="EMBL" id="MED6128814.1"/>
    </source>
</evidence>
<gene>
    <name evidence="1" type="ORF">PIB30_101573</name>
</gene>
<dbReference type="Proteomes" id="UP001341840">
    <property type="component" value="Unassembled WGS sequence"/>
</dbReference>
<proteinExistence type="predicted"/>
<comment type="caution">
    <text evidence="1">The sequence shown here is derived from an EMBL/GenBank/DDBJ whole genome shotgun (WGS) entry which is preliminary data.</text>
</comment>